<gene>
    <name evidence="2" type="ORF">C1Y40_03957</name>
</gene>
<dbReference type="GO" id="GO:0004497">
    <property type="term" value="F:monooxygenase activity"/>
    <property type="evidence" value="ECO:0007669"/>
    <property type="project" value="InterPro"/>
</dbReference>
<dbReference type="GO" id="GO:0020037">
    <property type="term" value="F:heme binding"/>
    <property type="evidence" value="ECO:0007669"/>
    <property type="project" value="InterPro"/>
</dbReference>
<organism evidence="2 3">
    <name type="scientific">Mycobacterium talmoniae</name>
    <dbReference type="NCBI Taxonomy" id="1858794"/>
    <lineage>
        <taxon>Bacteria</taxon>
        <taxon>Bacillati</taxon>
        <taxon>Actinomycetota</taxon>
        <taxon>Actinomycetes</taxon>
        <taxon>Mycobacteriales</taxon>
        <taxon>Mycobacteriaceae</taxon>
        <taxon>Mycobacterium</taxon>
    </lineage>
</organism>
<dbReference type="AlphaFoldDB" id="A0A2S8BGX1"/>
<dbReference type="PANTHER" id="PTHR46696">
    <property type="entry name" value="P450, PUTATIVE (EUROFUNG)-RELATED"/>
    <property type="match status" value="1"/>
</dbReference>
<name>A0A2S8BGX1_9MYCO</name>
<dbReference type="GO" id="GO:0016705">
    <property type="term" value="F:oxidoreductase activity, acting on paired donors, with incorporation or reduction of molecular oxygen"/>
    <property type="evidence" value="ECO:0007669"/>
    <property type="project" value="InterPro"/>
</dbReference>
<evidence type="ECO:0000313" key="3">
    <source>
        <dbReference type="Proteomes" id="UP000238296"/>
    </source>
</evidence>
<dbReference type="GO" id="GO:0005506">
    <property type="term" value="F:iron ion binding"/>
    <property type="evidence" value="ECO:0007669"/>
    <property type="project" value="InterPro"/>
</dbReference>
<comment type="caution">
    <text evidence="2">The sequence shown here is derived from an EMBL/GenBank/DDBJ whole genome shotgun (WGS) entry which is preliminary data.</text>
</comment>
<dbReference type="InterPro" id="IPR036396">
    <property type="entry name" value="Cyt_P450_sf"/>
</dbReference>
<sequence length="140" mass="16231">MTGASAVELYYDPFDVGIDDNPYPVWQRMREETPLYYNEKYNFYALSRYEDVARELPNWETYRSGRGTTADILFNNLEVPPGILLFEDPPLHDLHRRLLSRVFTPRRMLAVEDLVRGFCARELDPLIAPAGSTSSPTWGR</sequence>
<dbReference type="Gene3D" id="1.10.630.10">
    <property type="entry name" value="Cytochrome P450"/>
    <property type="match status" value="1"/>
</dbReference>
<dbReference type="Proteomes" id="UP000238296">
    <property type="component" value="Unassembled WGS sequence"/>
</dbReference>
<dbReference type="EC" id="1.14.-.-" evidence="2"/>
<keyword evidence="2" id="KW-0560">Oxidoreductase</keyword>
<reference evidence="2 3" key="1">
    <citation type="journal article" date="2017" name="Int. J. Syst. Evol. Microbiol.">
        <title>Mycobacterium talmoniae sp. nov., a slowly growing mycobacterium isolated from human respiratory samples.</title>
        <authorList>
            <person name="Davidson R.M."/>
            <person name="DeGroote M.A."/>
            <person name="Marola J.L."/>
            <person name="Buss S."/>
            <person name="Jones V."/>
            <person name="McNeil M.R."/>
            <person name="Freifeld A.G."/>
            <person name="Elaine Epperson L."/>
            <person name="Hasan N.A."/>
            <person name="Jackson M."/>
            <person name="Iwen P.C."/>
            <person name="Salfinger M."/>
            <person name="Strong M."/>
        </authorList>
    </citation>
    <scope>NUCLEOTIDE SEQUENCE [LARGE SCALE GENOMIC DNA]</scope>
    <source>
        <strain evidence="2 3">ATCC BAA-2683</strain>
    </source>
</reference>
<comment type="similarity">
    <text evidence="1">Belongs to the cytochrome P450 family.</text>
</comment>
<dbReference type="EMBL" id="PPEA01000579">
    <property type="protein sequence ID" value="PQM45868.1"/>
    <property type="molecule type" value="Genomic_DNA"/>
</dbReference>
<dbReference type="PANTHER" id="PTHR46696:SF1">
    <property type="entry name" value="CYTOCHROME P450 YJIB-RELATED"/>
    <property type="match status" value="1"/>
</dbReference>
<dbReference type="SUPFAM" id="SSF48264">
    <property type="entry name" value="Cytochrome P450"/>
    <property type="match status" value="1"/>
</dbReference>
<protein>
    <submittedName>
        <fullName evidence="2">Cytochrome P450 130</fullName>
        <ecNumber evidence="2">1.14.-.-</ecNumber>
    </submittedName>
</protein>
<evidence type="ECO:0000313" key="2">
    <source>
        <dbReference type="EMBL" id="PQM45868.1"/>
    </source>
</evidence>
<evidence type="ECO:0000256" key="1">
    <source>
        <dbReference type="ARBA" id="ARBA00010617"/>
    </source>
</evidence>
<proteinExistence type="inferred from homology"/>
<accession>A0A2S8BGX1</accession>